<keyword evidence="3" id="KW-1003">Cell membrane</keyword>
<protein>
    <submittedName>
        <fullName evidence="9">Oligopeptide transport system permease protein AppB</fullName>
    </submittedName>
</protein>
<evidence type="ECO:0000256" key="6">
    <source>
        <dbReference type="ARBA" id="ARBA00023136"/>
    </source>
</evidence>
<feature type="transmembrane region" description="Helical" evidence="7">
    <location>
        <begin position="95"/>
        <end position="118"/>
    </location>
</feature>
<name>A0ABQ1ZKI2_9BACL</name>
<dbReference type="InterPro" id="IPR000515">
    <property type="entry name" value="MetI-like"/>
</dbReference>
<feature type="domain" description="ABC transmembrane type-1" evidence="8">
    <location>
        <begin position="95"/>
        <end position="302"/>
    </location>
</feature>
<dbReference type="EMBL" id="BMDD01000001">
    <property type="protein sequence ID" value="GGH67866.1"/>
    <property type="molecule type" value="Genomic_DNA"/>
</dbReference>
<keyword evidence="10" id="KW-1185">Reference proteome</keyword>
<evidence type="ECO:0000256" key="7">
    <source>
        <dbReference type="RuleBase" id="RU363032"/>
    </source>
</evidence>
<evidence type="ECO:0000259" key="8">
    <source>
        <dbReference type="PROSITE" id="PS50928"/>
    </source>
</evidence>
<dbReference type="InterPro" id="IPR035906">
    <property type="entry name" value="MetI-like_sf"/>
</dbReference>
<accession>A0ABQ1ZKI2</accession>
<feature type="transmembrane region" description="Helical" evidence="7">
    <location>
        <begin position="237"/>
        <end position="263"/>
    </location>
</feature>
<organism evidence="9 10">
    <name type="scientific">Saccharibacillus endophyticus</name>
    <dbReference type="NCBI Taxonomy" id="2060666"/>
    <lineage>
        <taxon>Bacteria</taxon>
        <taxon>Bacillati</taxon>
        <taxon>Bacillota</taxon>
        <taxon>Bacilli</taxon>
        <taxon>Bacillales</taxon>
        <taxon>Paenibacillaceae</taxon>
        <taxon>Saccharibacillus</taxon>
    </lineage>
</organism>
<dbReference type="RefSeq" id="WP_172237631.1">
    <property type="nucleotide sequence ID" value="NZ_BMDD01000001.1"/>
</dbReference>
<comment type="subcellular location">
    <subcellularLocation>
        <location evidence="1 7">Cell membrane</location>
        <topology evidence="1 7">Multi-pass membrane protein</topology>
    </subcellularLocation>
</comment>
<keyword evidence="4 7" id="KW-0812">Transmembrane</keyword>
<evidence type="ECO:0000313" key="10">
    <source>
        <dbReference type="Proteomes" id="UP000605427"/>
    </source>
</evidence>
<comment type="similarity">
    <text evidence="7">Belongs to the binding-protein-dependent transport system permease family.</text>
</comment>
<dbReference type="InterPro" id="IPR045621">
    <property type="entry name" value="BPD_transp_1_N"/>
</dbReference>
<keyword evidence="6 7" id="KW-0472">Membrane</keyword>
<evidence type="ECO:0000256" key="4">
    <source>
        <dbReference type="ARBA" id="ARBA00022692"/>
    </source>
</evidence>
<dbReference type="Pfam" id="PF19300">
    <property type="entry name" value="BPD_transp_1_N"/>
    <property type="match status" value="1"/>
</dbReference>
<dbReference type="Gene3D" id="1.10.3720.10">
    <property type="entry name" value="MetI-like"/>
    <property type="match status" value="1"/>
</dbReference>
<dbReference type="PANTHER" id="PTHR43163">
    <property type="entry name" value="DIPEPTIDE TRANSPORT SYSTEM PERMEASE PROTEIN DPPB-RELATED"/>
    <property type="match status" value="1"/>
</dbReference>
<keyword evidence="5 7" id="KW-1133">Transmembrane helix</keyword>
<dbReference type="Pfam" id="PF00528">
    <property type="entry name" value="BPD_transp_1"/>
    <property type="match status" value="1"/>
</dbReference>
<proteinExistence type="inferred from homology"/>
<feature type="transmembrane region" description="Helical" evidence="7">
    <location>
        <begin position="176"/>
        <end position="196"/>
    </location>
</feature>
<evidence type="ECO:0000256" key="2">
    <source>
        <dbReference type="ARBA" id="ARBA00022448"/>
    </source>
</evidence>
<sequence>MVTYIARRLLIFIPVLLGITIINFIIVNMAPGNPVDMYIDPNMSPEIAEAKKEALGLNDPLFVQYIKWLGTLLTGDLGYSMSSYAPVARLVGERIMPTVTLGLAALVLALLIAVPLGIISALKQNTKIDYLVTGLSFIGTSIPNFFLGLALIYIFAVNLGILPTGGMQKLGGDGGFGDRILHMILPAIVLATGIAGRKVRYVRASMLEVLKQDYLRTARSKGVHEFWVTNKHALRNALLPVITVVGLEIPILLGGAIITEQIFQWPGIGQLTLQSMMSRDYPTIMALNLIAAIAVLGANLLTDILYSAADPRIKVG</sequence>
<reference evidence="10" key="1">
    <citation type="journal article" date="2019" name="Int. J. Syst. Evol. Microbiol.">
        <title>The Global Catalogue of Microorganisms (GCM) 10K type strain sequencing project: providing services to taxonomists for standard genome sequencing and annotation.</title>
        <authorList>
            <consortium name="The Broad Institute Genomics Platform"/>
            <consortium name="The Broad Institute Genome Sequencing Center for Infectious Disease"/>
            <person name="Wu L."/>
            <person name="Ma J."/>
        </authorList>
    </citation>
    <scope>NUCLEOTIDE SEQUENCE [LARGE SCALE GENOMIC DNA]</scope>
    <source>
        <strain evidence="10">CCM 8702</strain>
    </source>
</reference>
<evidence type="ECO:0000256" key="5">
    <source>
        <dbReference type="ARBA" id="ARBA00022989"/>
    </source>
</evidence>
<feature type="transmembrane region" description="Helical" evidence="7">
    <location>
        <begin position="283"/>
        <end position="306"/>
    </location>
</feature>
<feature type="transmembrane region" description="Helical" evidence="7">
    <location>
        <begin position="9"/>
        <end position="30"/>
    </location>
</feature>
<comment type="caution">
    <text evidence="9">The sequence shown here is derived from an EMBL/GenBank/DDBJ whole genome shotgun (WGS) entry which is preliminary data.</text>
</comment>
<dbReference type="PROSITE" id="PS50928">
    <property type="entry name" value="ABC_TM1"/>
    <property type="match status" value="1"/>
</dbReference>
<evidence type="ECO:0000313" key="9">
    <source>
        <dbReference type="EMBL" id="GGH67866.1"/>
    </source>
</evidence>
<keyword evidence="2 7" id="KW-0813">Transport</keyword>
<evidence type="ECO:0000256" key="1">
    <source>
        <dbReference type="ARBA" id="ARBA00004651"/>
    </source>
</evidence>
<dbReference type="CDD" id="cd06261">
    <property type="entry name" value="TM_PBP2"/>
    <property type="match status" value="1"/>
</dbReference>
<dbReference type="Proteomes" id="UP000605427">
    <property type="component" value="Unassembled WGS sequence"/>
</dbReference>
<feature type="transmembrane region" description="Helical" evidence="7">
    <location>
        <begin position="130"/>
        <end position="156"/>
    </location>
</feature>
<dbReference type="SUPFAM" id="SSF161098">
    <property type="entry name" value="MetI-like"/>
    <property type="match status" value="1"/>
</dbReference>
<gene>
    <name evidence="9" type="primary">appB</name>
    <name evidence="9" type="ORF">GCM10007362_01320</name>
</gene>
<evidence type="ECO:0000256" key="3">
    <source>
        <dbReference type="ARBA" id="ARBA00022475"/>
    </source>
</evidence>
<dbReference type="PANTHER" id="PTHR43163:SF6">
    <property type="entry name" value="DIPEPTIDE TRANSPORT SYSTEM PERMEASE PROTEIN DPPB-RELATED"/>
    <property type="match status" value="1"/>
</dbReference>